<dbReference type="InterPro" id="IPR001680">
    <property type="entry name" value="WD40_rpt"/>
</dbReference>
<dbReference type="PANTHER" id="PTHR44324">
    <property type="entry name" value="WD40 REPEAT DOMAIN 95"/>
    <property type="match status" value="1"/>
</dbReference>
<evidence type="ECO:0000256" key="3">
    <source>
        <dbReference type="SAM" id="MobiDB-lite"/>
    </source>
</evidence>
<feature type="compositionally biased region" description="Low complexity" evidence="3">
    <location>
        <begin position="1318"/>
        <end position="1340"/>
    </location>
</feature>
<keyword evidence="2" id="KW-0853">WD repeat</keyword>
<dbReference type="SMART" id="SM00320">
    <property type="entry name" value="WD40"/>
    <property type="match status" value="7"/>
</dbReference>
<organism evidence="4 5">
    <name type="scientific">Stylonychia lemnae</name>
    <name type="common">Ciliate</name>
    <dbReference type="NCBI Taxonomy" id="5949"/>
    <lineage>
        <taxon>Eukaryota</taxon>
        <taxon>Sar</taxon>
        <taxon>Alveolata</taxon>
        <taxon>Ciliophora</taxon>
        <taxon>Intramacronucleata</taxon>
        <taxon>Spirotrichea</taxon>
        <taxon>Stichotrichia</taxon>
        <taxon>Sporadotrichida</taxon>
        <taxon>Oxytrichidae</taxon>
        <taxon>Stylonychinae</taxon>
        <taxon>Stylonychia</taxon>
    </lineage>
</organism>
<feature type="repeat" description="WD" evidence="2">
    <location>
        <begin position="795"/>
        <end position="829"/>
    </location>
</feature>
<dbReference type="Pfam" id="PF00400">
    <property type="entry name" value="WD40"/>
    <property type="match status" value="1"/>
</dbReference>
<dbReference type="SUPFAM" id="SSF50978">
    <property type="entry name" value="WD40 repeat-like"/>
    <property type="match status" value="2"/>
</dbReference>
<keyword evidence="1" id="KW-0677">Repeat</keyword>
<protein>
    <submittedName>
        <fullName evidence="4">Ef hand family protein</fullName>
    </submittedName>
</protein>
<dbReference type="InterPro" id="IPR015943">
    <property type="entry name" value="WD40/YVTN_repeat-like_dom_sf"/>
</dbReference>
<feature type="repeat" description="WD" evidence="2">
    <location>
        <begin position="282"/>
        <end position="315"/>
    </location>
</feature>
<dbReference type="PROSITE" id="PS50082">
    <property type="entry name" value="WD_REPEATS_2"/>
    <property type="match status" value="2"/>
</dbReference>
<dbReference type="OrthoDB" id="273771at2759"/>
<evidence type="ECO:0000313" key="4">
    <source>
        <dbReference type="EMBL" id="CDW76575.1"/>
    </source>
</evidence>
<accession>A0A078A4T5</accession>
<feature type="region of interest" description="Disordered" evidence="3">
    <location>
        <begin position="1318"/>
        <end position="1348"/>
    </location>
</feature>
<dbReference type="InParanoid" id="A0A078A4T5"/>
<proteinExistence type="predicted"/>
<evidence type="ECO:0000313" key="5">
    <source>
        <dbReference type="Proteomes" id="UP000039865"/>
    </source>
</evidence>
<evidence type="ECO:0000256" key="1">
    <source>
        <dbReference type="ARBA" id="ARBA00022737"/>
    </source>
</evidence>
<reference evidence="4 5" key="1">
    <citation type="submission" date="2014-06" db="EMBL/GenBank/DDBJ databases">
        <authorList>
            <person name="Swart Estienne"/>
        </authorList>
    </citation>
    <scope>NUCLEOTIDE SEQUENCE [LARGE SCALE GENOMIC DNA]</scope>
    <source>
        <strain evidence="4 5">130c</strain>
    </source>
</reference>
<dbReference type="PANTHER" id="PTHR44324:SF4">
    <property type="entry name" value="WD40 REPEAT DOMAIN 95"/>
    <property type="match status" value="1"/>
</dbReference>
<feature type="region of interest" description="Disordered" evidence="3">
    <location>
        <begin position="1005"/>
        <end position="1039"/>
    </location>
</feature>
<sequence>MDKLMMMLDKKKLEALEEEFSQHPDGIKLGNFVWLMKAAVNHTEEEKFDLVYGLQKLFAEIDINGDEHMEWTEFTQYIIDAVIQNPSIKGSGGKNRDLLQETKMMKYRKYFPSKFKDKSSHNSWIKNVVWCQKFQSLLVIENNQKQIKLLNPYDLTQKMIINLPPSKKEIYIADIDYSNEHVMICKTLKSPCLQYKIRYLKNHKTWVTMGQDNVIREYDLTRPEPLILSIDVFDYYYNYLKGHKDLILDLIELTTPFAIASASLDSTIRIYSLVDKEEISVLREHVKGVKQLSYNPNFGGFILSVGFERNVNVWSPEVTQKKSLIGRLEGHTEIVVCAKFLNFKPFCVSIDEKFNFRFWDVRTLTCVQVITNEINSQVPIYGMYMYPPQSEQERFAILSKRLLFYDTKKKEPQQQNNAKGANDQVNPIRAEFNRYYLNFSIVTPHDIRIYNAKDGKLQKIIQNIVDPKTRSPITSFCMDDRQRKFYVGDSAGGIRTYNISNGVFIKTVQHPFQKNVQKTFELVNEMDSHEISSLQYINMENHNVQLLVTSSWDSSLQIYDEGEQPDESHVLRVAVGGHGKEDISCMSIWDFESNKVENYCLEHSKSISSLYFMYPLSVLVSSCNDGYVCFWGLKQAPLDYRYKLLKKQRIFYVQLIIIRIANNLEDPEACLMKVNITCAKTKYVKVYEKDNPIKSNILPIMLIGDDNGFVNQWDLTPVIKEFREQKGFKDVLSISKYQLSFNPKKNAQVNSLSAAKTLIFFAQPILKHHSTTYSEQKQKKFEVTHSTGFVKRAQWFAHHAQLNSINFLENPDGVLTCSADRHVKLWSLDGELWGDINLLKENCDKKWIYPFDWSEKKAKEIEKVKKLMAIVSPNPDKNVEEQIVFEQMQKKEKDKREIIDYLAKRQRRMDLEQNLKRQHERQVMLQNQEQMRVQYVSQQMKYSENVCIDKYKQDMDRMQEESYHGLLNKYPVLQVMDQRFKGLIEASLNGEKIKDILSHNQENFNRQQTTGKSIRMRKSDSTTNLQVGSNTPNTPKKTIKVSYPKPIINKKDKNKEFNHSMFHKLAGNKSMQQLLQMNQIQPQLVAGQFERDLIQSRQSNQSQKQLSETKSLTNKVTFNDQSALQNTQKFEFYNPQQQQKTSTALNYTSKLKVFTPLQKQSTPTNLKGALQSMRNTLTSAILMSPSNNQQNQKDKNMIYRNQSSQNISQFETRPFTVSQSQAQISTLQSIMKDKFLPEKDKNTERIQGSALAVGLSSPHSFNSPIDLAIKSSKLAQSQRRQSMKIAALANQVKASSENLEYQIRKDYLRQKEFENQQSISQAASQQDVKSQVSSPQQPQKTKTNAKSLKTLASPKQRRCIIGFEGGTSHSSAKFLKKLNNFISQSNGPQSQISERMPNIRYAKGEGMRLLKIKYNDVQFDNRVLHTDEYGYKRKEPDPHLYNIFKDRNDHEL</sequence>
<dbReference type="InterPro" id="IPR051242">
    <property type="entry name" value="WD-EF-hand_domain"/>
</dbReference>
<dbReference type="Proteomes" id="UP000039865">
    <property type="component" value="Unassembled WGS sequence"/>
</dbReference>
<gene>
    <name evidence="4" type="primary">Contig15242.g16237</name>
    <name evidence="4" type="ORF">STYLEM_5535</name>
</gene>
<dbReference type="EMBL" id="CCKQ01005366">
    <property type="protein sequence ID" value="CDW76575.1"/>
    <property type="molecule type" value="Genomic_DNA"/>
</dbReference>
<evidence type="ECO:0000256" key="2">
    <source>
        <dbReference type="PROSITE-ProRule" id="PRU00221"/>
    </source>
</evidence>
<keyword evidence="5" id="KW-1185">Reference proteome</keyword>
<name>A0A078A4T5_STYLE</name>
<dbReference type="InterPro" id="IPR036322">
    <property type="entry name" value="WD40_repeat_dom_sf"/>
</dbReference>
<dbReference type="Gene3D" id="2.130.10.10">
    <property type="entry name" value="YVTN repeat-like/Quinoprotein amine dehydrogenase"/>
    <property type="match status" value="2"/>
</dbReference>
<feature type="compositionally biased region" description="Polar residues" evidence="3">
    <location>
        <begin position="1021"/>
        <end position="1036"/>
    </location>
</feature>